<evidence type="ECO:0000313" key="2">
    <source>
        <dbReference type="EMBL" id="GHJ88926.1"/>
    </source>
</evidence>
<evidence type="ECO:0000313" key="3">
    <source>
        <dbReference type="Proteomes" id="UP000620104"/>
    </source>
</evidence>
<dbReference type="EMBL" id="BLZA01000032">
    <property type="protein sequence ID" value="GHJ88926.1"/>
    <property type="molecule type" value="Genomic_DNA"/>
</dbReference>
<reference evidence="2" key="1">
    <citation type="submission" date="2020-07" db="EMBL/GenBank/DDBJ databases">
        <title>Draft Genome Sequence of a Deep-Sea Yeast, Naganishia (Cryptococcus) liquefaciens strain N6.</title>
        <authorList>
            <person name="Han Y.W."/>
            <person name="Kajitani R."/>
            <person name="Morimoto H."/>
            <person name="Parhat M."/>
            <person name="Tsubouchi H."/>
            <person name="Bakenova O."/>
            <person name="Ogata M."/>
            <person name="Argunhan B."/>
            <person name="Aoki R."/>
            <person name="Kajiwara S."/>
            <person name="Itoh T."/>
            <person name="Iwasaki H."/>
        </authorList>
    </citation>
    <scope>NUCLEOTIDE SEQUENCE</scope>
    <source>
        <strain evidence="2">N6</strain>
    </source>
</reference>
<dbReference type="AlphaFoldDB" id="A0A8H3TXW3"/>
<gene>
    <name evidence="2" type="ORF">NliqN6_5328</name>
</gene>
<feature type="region of interest" description="Disordered" evidence="1">
    <location>
        <begin position="32"/>
        <end position="88"/>
    </location>
</feature>
<evidence type="ECO:0000256" key="1">
    <source>
        <dbReference type="SAM" id="MobiDB-lite"/>
    </source>
</evidence>
<keyword evidence="3" id="KW-1185">Reference proteome</keyword>
<dbReference type="OrthoDB" id="2594191at2759"/>
<feature type="compositionally biased region" description="Polar residues" evidence="1">
    <location>
        <begin position="274"/>
        <end position="296"/>
    </location>
</feature>
<comment type="caution">
    <text evidence="2">The sequence shown here is derived from an EMBL/GenBank/DDBJ whole genome shotgun (WGS) entry which is preliminary data.</text>
</comment>
<accession>A0A8H3TXW3</accession>
<name>A0A8H3TXW3_9TREE</name>
<dbReference type="Proteomes" id="UP000620104">
    <property type="component" value="Unassembled WGS sequence"/>
</dbReference>
<feature type="compositionally biased region" description="Basic and acidic residues" evidence="1">
    <location>
        <begin position="45"/>
        <end position="62"/>
    </location>
</feature>
<organism evidence="2 3">
    <name type="scientific">Naganishia liquefaciens</name>
    <dbReference type="NCBI Taxonomy" id="104408"/>
    <lineage>
        <taxon>Eukaryota</taxon>
        <taxon>Fungi</taxon>
        <taxon>Dikarya</taxon>
        <taxon>Basidiomycota</taxon>
        <taxon>Agaricomycotina</taxon>
        <taxon>Tremellomycetes</taxon>
        <taxon>Filobasidiales</taxon>
        <taxon>Filobasidiaceae</taxon>
        <taxon>Naganishia</taxon>
    </lineage>
</organism>
<protein>
    <submittedName>
        <fullName evidence="2">Uncharacterized protein</fullName>
    </submittedName>
</protein>
<sequence>MRIREIYGREFVKRHLQELDRARAAELVAVKQKLDSSFPPEDQAEDSKPLESRSRCHVEQSRKPQTSASRQPDAIPPRKSSNPRQAPLATAIATAEAVAETNPKNAETLVQELKVILTSASAVAKPTAALDRGLAHHRRHISASSVYSFNALLAYASAISNYHGIRKILSDMQRQNVQWNKMTRIIVTKVTLRGTTGRASRMESREADDGLTANEVTTTDIRKAGPWTGGIDNSLSGLTCRVDASRISITEAERSILLNGGYWKSEKSSLQKAATSGTTTSIDHATSDHSPSSRTSILEGALSPAEARSHLPQLDKQLSPTLFLAFLRYILACNPQPPSLAESYMALLALNGEGQSITCDHIRHLAHLYLHPSLYAAFRPLWVVREMRRLTKEGSIVFVPTSQTLEKALLSLRLRWNRHRRAHELVEYFSRKWGDVIVSVTCWRLLGRYALEAKNHKLQLFATQGGDAVLARQINRSRNLAASADSSIGVATPLGATKEELFPKYGLERRKWGRVRQAIRRCQRRARRNLADVGAP</sequence>
<feature type="region of interest" description="Disordered" evidence="1">
    <location>
        <begin position="274"/>
        <end position="299"/>
    </location>
</feature>
<proteinExistence type="predicted"/>